<evidence type="ECO:0000256" key="6">
    <source>
        <dbReference type="ARBA" id="ARBA00023136"/>
    </source>
</evidence>
<feature type="transmembrane region" description="Helical" evidence="7">
    <location>
        <begin position="59"/>
        <end position="80"/>
    </location>
</feature>
<keyword evidence="5 7" id="KW-1133">Transmembrane helix</keyword>
<dbReference type="EMBL" id="UINC01010242">
    <property type="protein sequence ID" value="SVA45640.1"/>
    <property type="molecule type" value="Genomic_DNA"/>
</dbReference>
<dbReference type="AlphaFoldDB" id="A0A381VZC1"/>
<keyword evidence="2" id="KW-0813">Transport</keyword>
<evidence type="ECO:0000256" key="3">
    <source>
        <dbReference type="ARBA" id="ARBA00022475"/>
    </source>
</evidence>
<name>A0A381VZC1_9ZZZZ</name>
<evidence type="ECO:0000256" key="1">
    <source>
        <dbReference type="ARBA" id="ARBA00004651"/>
    </source>
</evidence>
<evidence type="ECO:0000313" key="9">
    <source>
        <dbReference type="EMBL" id="SVA45640.1"/>
    </source>
</evidence>
<sequence length="168" mass="18529">MAVHLLLNPTNNRFLSALQFRDFRILWIGSIAAGAAAWALIVARGWLVWDMSHSSLDVAIVTFLAMIPRVIIPPFSGYLADRFERRKVMAGLFSLNLGHNLILAMLIFAGDIQMWHLMAMAFIDGSARSAQMPVGQALVPNLVPRDRLLNAVALNQATMHGSRLIGPL</sequence>
<keyword evidence="3" id="KW-1003">Cell membrane</keyword>
<dbReference type="PROSITE" id="PS50850">
    <property type="entry name" value="MFS"/>
    <property type="match status" value="1"/>
</dbReference>
<keyword evidence="4 7" id="KW-0812">Transmembrane</keyword>
<dbReference type="PANTHER" id="PTHR23513:SF11">
    <property type="entry name" value="STAPHYLOFERRIN A TRANSPORTER"/>
    <property type="match status" value="1"/>
</dbReference>
<dbReference type="InterPro" id="IPR020846">
    <property type="entry name" value="MFS_dom"/>
</dbReference>
<feature type="domain" description="Major facilitator superfamily (MFS) profile" evidence="8">
    <location>
        <begin position="22"/>
        <end position="168"/>
    </location>
</feature>
<accession>A0A381VZC1</accession>
<dbReference type="PANTHER" id="PTHR23513">
    <property type="entry name" value="INTEGRAL MEMBRANE EFFLUX PROTEIN-RELATED"/>
    <property type="match status" value="1"/>
</dbReference>
<feature type="non-terminal residue" evidence="9">
    <location>
        <position position="168"/>
    </location>
</feature>
<feature type="transmembrane region" description="Helical" evidence="7">
    <location>
        <begin position="101"/>
        <end position="123"/>
    </location>
</feature>
<organism evidence="9">
    <name type="scientific">marine metagenome</name>
    <dbReference type="NCBI Taxonomy" id="408172"/>
    <lineage>
        <taxon>unclassified sequences</taxon>
        <taxon>metagenomes</taxon>
        <taxon>ecological metagenomes</taxon>
    </lineage>
</organism>
<evidence type="ECO:0000259" key="8">
    <source>
        <dbReference type="PROSITE" id="PS50850"/>
    </source>
</evidence>
<evidence type="ECO:0000256" key="7">
    <source>
        <dbReference type="SAM" id="Phobius"/>
    </source>
</evidence>
<evidence type="ECO:0000256" key="4">
    <source>
        <dbReference type="ARBA" id="ARBA00022692"/>
    </source>
</evidence>
<evidence type="ECO:0000256" key="5">
    <source>
        <dbReference type="ARBA" id="ARBA00022989"/>
    </source>
</evidence>
<evidence type="ECO:0000256" key="2">
    <source>
        <dbReference type="ARBA" id="ARBA00022448"/>
    </source>
</evidence>
<feature type="non-terminal residue" evidence="9">
    <location>
        <position position="1"/>
    </location>
</feature>
<dbReference type="Pfam" id="PF05977">
    <property type="entry name" value="MFS_3"/>
    <property type="match status" value="1"/>
</dbReference>
<reference evidence="9" key="1">
    <citation type="submission" date="2018-05" db="EMBL/GenBank/DDBJ databases">
        <authorList>
            <person name="Lanie J.A."/>
            <person name="Ng W.-L."/>
            <person name="Kazmierczak K.M."/>
            <person name="Andrzejewski T.M."/>
            <person name="Davidsen T.M."/>
            <person name="Wayne K.J."/>
            <person name="Tettelin H."/>
            <person name="Glass J.I."/>
            <person name="Rusch D."/>
            <person name="Podicherti R."/>
            <person name="Tsui H.-C.T."/>
            <person name="Winkler M.E."/>
        </authorList>
    </citation>
    <scope>NUCLEOTIDE SEQUENCE</scope>
</reference>
<proteinExistence type="predicted"/>
<dbReference type="Gene3D" id="1.20.1250.20">
    <property type="entry name" value="MFS general substrate transporter like domains"/>
    <property type="match status" value="1"/>
</dbReference>
<comment type="subcellular location">
    <subcellularLocation>
        <location evidence="1">Cell membrane</location>
        <topology evidence="1">Multi-pass membrane protein</topology>
    </subcellularLocation>
</comment>
<feature type="transmembrane region" description="Helical" evidence="7">
    <location>
        <begin position="25"/>
        <end position="47"/>
    </location>
</feature>
<dbReference type="GO" id="GO:0005886">
    <property type="term" value="C:plasma membrane"/>
    <property type="evidence" value="ECO:0007669"/>
    <property type="project" value="UniProtKB-SubCell"/>
</dbReference>
<dbReference type="InterPro" id="IPR010290">
    <property type="entry name" value="TM_effector"/>
</dbReference>
<protein>
    <recommendedName>
        <fullName evidence="8">Major facilitator superfamily (MFS) profile domain-containing protein</fullName>
    </recommendedName>
</protein>
<gene>
    <name evidence="9" type="ORF">METZ01_LOCUS98494</name>
</gene>
<dbReference type="GO" id="GO:0022857">
    <property type="term" value="F:transmembrane transporter activity"/>
    <property type="evidence" value="ECO:0007669"/>
    <property type="project" value="InterPro"/>
</dbReference>
<keyword evidence="6 7" id="KW-0472">Membrane</keyword>
<dbReference type="InterPro" id="IPR036259">
    <property type="entry name" value="MFS_trans_sf"/>
</dbReference>
<dbReference type="SUPFAM" id="SSF103473">
    <property type="entry name" value="MFS general substrate transporter"/>
    <property type="match status" value="1"/>
</dbReference>